<dbReference type="Pfam" id="PF24098">
    <property type="entry name" value="DUF7380"/>
    <property type="match status" value="1"/>
</dbReference>
<evidence type="ECO:0000256" key="1">
    <source>
        <dbReference type="SAM" id="MobiDB-lite"/>
    </source>
</evidence>
<feature type="domain" description="DUF4209" evidence="2">
    <location>
        <begin position="518"/>
        <end position="606"/>
    </location>
</feature>
<protein>
    <submittedName>
        <fullName evidence="4">DUF4209 domain-containing protein</fullName>
    </submittedName>
</protein>
<gene>
    <name evidence="4" type="ORF">ACFFRI_22050</name>
</gene>
<evidence type="ECO:0000313" key="4">
    <source>
        <dbReference type="EMBL" id="MFB9315743.1"/>
    </source>
</evidence>
<dbReference type="InterPro" id="IPR055804">
    <property type="entry name" value="DUF7380"/>
</dbReference>
<sequence>MANDDDSTNPSDPITSSHSDEAPDETPNASWWDALSQSEDVADFGAAELLHSRLADLAQRAHESEGSSSARARTLTAMARATSAMLNPDSWDEPFSPARESGGSRTVVPSDLDAVELTLLAQALPAIEPVVLRARIADVVWTYRFPRDPAVALMATDAYLAVPLTWDAWVRSGRDSYRRVVELARRQGKPGAAVLERLTSTLVAFLAGDRGTSYLQAQVSEVLRGAGKTTTEEALALGERLEELATHTTPGSRAERALLREASAWWNRGQRDEGACRCQALVADSYATEAEMRMTSDRPALGASGPLEKSLEALRLLPRKYRTAHGLEEVINQRQQRLRELREISLEEMAPIEQEPIEIYEFVKKAQDRVSGWERPAALLAFSRIAPLFDLDEQTESAREHLAGSVIRLLTRSTMSGDGRKVSVGTGDAASEPSEQEIIDELVSRNHHRIGLVVQALIAPALEVISTEHRFDLAFVETVCRESPTVPIRHAGLWARGIWHGLNGDMPSALSLLVPQIEQMVRLRLKAQGLHTLYIGDNGVETEKALGSLLDMPESKVFLGEDLAFELQSVLLEQVGPNLRNEIAHGLVTDAVLWGAASVYIWWLCLHMVLAPYELEDIGEEPDGGSSRGA</sequence>
<dbReference type="RefSeq" id="WP_140011752.1">
    <property type="nucleotide sequence ID" value="NZ_JBHMDG010000046.1"/>
</dbReference>
<dbReference type="EMBL" id="JBHMDG010000046">
    <property type="protein sequence ID" value="MFB9315743.1"/>
    <property type="molecule type" value="Genomic_DNA"/>
</dbReference>
<feature type="domain" description="DUF7380" evidence="3">
    <location>
        <begin position="28"/>
        <end position="191"/>
    </location>
</feature>
<accession>A0ABV5KG82</accession>
<reference evidence="4 5" key="1">
    <citation type="submission" date="2024-09" db="EMBL/GenBank/DDBJ databases">
        <authorList>
            <person name="Sun Q."/>
            <person name="Mori K."/>
        </authorList>
    </citation>
    <scope>NUCLEOTIDE SEQUENCE [LARGE SCALE GENOMIC DNA]</scope>
    <source>
        <strain evidence="4 5">JCM 9626</strain>
    </source>
</reference>
<proteinExistence type="predicted"/>
<evidence type="ECO:0000259" key="2">
    <source>
        <dbReference type="Pfam" id="PF13910"/>
    </source>
</evidence>
<comment type="caution">
    <text evidence="4">The sequence shown here is derived from an EMBL/GenBank/DDBJ whole genome shotgun (WGS) entry which is preliminary data.</text>
</comment>
<evidence type="ECO:0000313" key="5">
    <source>
        <dbReference type="Proteomes" id="UP001589750"/>
    </source>
</evidence>
<dbReference type="Pfam" id="PF13910">
    <property type="entry name" value="DUF4209"/>
    <property type="match status" value="1"/>
</dbReference>
<evidence type="ECO:0000259" key="3">
    <source>
        <dbReference type="Pfam" id="PF24098"/>
    </source>
</evidence>
<name>A0ABV5KG82_9ACTN</name>
<dbReference type="Proteomes" id="UP001589750">
    <property type="component" value="Unassembled WGS sequence"/>
</dbReference>
<organism evidence="4 5">
    <name type="scientific">Nocardioides plantarum</name>
    <dbReference type="NCBI Taxonomy" id="29299"/>
    <lineage>
        <taxon>Bacteria</taxon>
        <taxon>Bacillati</taxon>
        <taxon>Actinomycetota</taxon>
        <taxon>Actinomycetes</taxon>
        <taxon>Propionibacteriales</taxon>
        <taxon>Nocardioidaceae</taxon>
        <taxon>Nocardioides</taxon>
    </lineage>
</organism>
<dbReference type="InterPro" id="IPR025209">
    <property type="entry name" value="DUF4209"/>
</dbReference>
<feature type="compositionally biased region" description="Polar residues" evidence="1">
    <location>
        <begin position="8"/>
        <end position="17"/>
    </location>
</feature>
<keyword evidence="5" id="KW-1185">Reference proteome</keyword>
<feature type="region of interest" description="Disordered" evidence="1">
    <location>
        <begin position="1"/>
        <end position="34"/>
    </location>
</feature>